<reference evidence="2 3" key="1">
    <citation type="submission" date="2015-09" db="EMBL/GenBank/DDBJ databases">
        <title>Draft genome of the parasitic nematode Teladorsagia circumcincta isolate WARC Sus (inbred).</title>
        <authorList>
            <person name="Mitreva M."/>
        </authorList>
    </citation>
    <scope>NUCLEOTIDE SEQUENCE [LARGE SCALE GENOMIC DNA]</scope>
    <source>
        <strain evidence="2 3">S</strain>
    </source>
</reference>
<evidence type="ECO:0000313" key="3">
    <source>
        <dbReference type="Proteomes" id="UP000230423"/>
    </source>
</evidence>
<name>A0A2G9UKQ3_TELCI</name>
<gene>
    <name evidence="2" type="ORF">TELCIR_07839</name>
</gene>
<sequence>MAIFGMSLARFAATVKECMDQGGCTDEQKKTLGENMFAVQQLDAFGKIPAGIMEVPVVSPGSYHECRTLIAPYKTHYCYAEVALKNFTVDLIGQLRMAVAVCMPLRCTEQ</sequence>
<dbReference type="Proteomes" id="UP000230423">
    <property type="component" value="Unassembled WGS sequence"/>
</dbReference>
<dbReference type="AlphaFoldDB" id="A0A2G9UKQ3"/>
<dbReference type="InterPro" id="IPR006621">
    <property type="entry name" value="Nose-resist-to-fluoxetine_N"/>
</dbReference>
<proteinExistence type="predicted"/>
<evidence type="ECO:0000259" key="1">
    <source>
        <dbReference type="SMART" id="SM00703"/>
    </source>
</evidence>
<feature type="non-terminal residue" evidence="2">
    <location>
        <position position="110"/>
    </location>
</feature>
<dbReference type="Pfam" id="PF20146">
    <property type="entry name" value="NRF"/>
    <property type="match status" value="1"/>
</dbReference>
<dbReference type="EMBL" id="KZ346315">
    <property type="protein sequence ID" value="PIO70312.1"/>
    <property type="molecule type" value="Genomic_DNA"/>
</dbReference>
<evidence type="ECO:0000313" key="2">
    <source>
        <dbReference type="EMBL" id="PIO70312.1"/>
    </source>
</evidence>
<dbReference type="OrthoDB" id="207378at2759"/>
<keyword evidence="3" id="KW-1185">Reference proteome</keyword>
<accession>A0A2G9UKQ3</accession>
<dbReference type="SMART" id="SM00703">
    <property type="entry name" value="NRF"/>
    <property type="match status" value="1"/>
</dbReference>
<protein>
    <recommendedName>
        <fullName evidence="1">Nose resistant-to-fluoxetine protein N-terminal domain-containing protein</fullName>
    </recommendedName>
</protein>
<organism evidence="2 3">
    <name type="scientific">Teladorsagia circumcincta</name>
    <name type="common">Brown stomach worm</name>
    <name type="synonym">Ostertagia circumcincta</name>
    <dbReference type="NCBI Taxonomy" id="45464"/>
    <lineage>
        <taxon>Eukaryota</taxon>
        <taxon>Metazoa</taxon>
        <taxon>Ecdysozoa</taxon>
        <taxon>Nematoda</taxon>
        <taxon>Chromadorea</taxon>
        <taxon>Rhabditida</taxon>
        <taxon>Rhabditina</taxon>
        <taxon>Rhabditomorpha</taxon>
        <taxon>Strongyloidea</taxon>
        <taxon>Trichostrongylidae</taxon>
        <taxon>Teladorsagia</taxon>
    </lineage>
</organism>
<feature type="domain" description="Nose resistant-to-fluoxetine protein N-terminal" evidence="1">
    <location>
        <begin position="15"/>
        <end position="109"/>
    </location>
</feature>